<evidence type="ECO:0000256" key="3">
    <source>
        <dbReference type="PIRSR" id="PIRSR602678-1"/>
    </source>
</evidence>
<accession>A0AA38MBM4</accession>
<dbReference type="InterPro" id="IPR002678">
    <property type="entry name" value="DUF34/NIF3"/>
</dbReference>
<proteinExistence type="inferred from homology"/>
<sequence length="327" mass="36049">MLIPSLQSIYKCIPVFVRHSYTHSSPKVASMLVKDIVKTLQSFAPLTLAESWDNVGLLVDPMTTTKVKTILLTNDLTEDVVDEAKKFNANFIVTYHPNIFRGLKTVSDATWKERIVVQCIRNEIAVFSPHTSWDSVEGGVNDWLAGAFNFKMIKPIKETAENPRQGSGRLVVLDTPINVQTAVDQVKTHVGMKHLRLALGRGNGMGCPTIIYLNNGNTYKSKYENVLFTNRQGPFEVDSRKADSLEKPITRDLEFSGDNTDSDEGDSFHREWETVPHIPCADVPVASPVVQSAQMITTQQATSVAGGLVTSAAASIASMWRGITGLR</sequence>
<dbReference type="EMBL" id="JALNTZ010000006">
    <property type="protein sequence ID" value="KAJ3650211.1"/>
    <property type="molecule type" value="Genomic_DNA"/>
</dbReference>
<name>A0AA38MBM4_9CUCU</name>
<feature type="binding site" evidence="3">
    <location>
        <position position="96"/>
    </location>
    <ligand>
        <name>a divalent metal cation</name>
        <dbReference type="ChEBI" id="CHEBI:60240"/>
        <label>1</label>
    </ligand>
</feature>
<dbReference type="GO" id="GO:0005739">
    <property type="term" value="C:mitochondrion"/>
    <property type="evidence" value="ECO:0007669"/>
    <property type="project" value="TreeGrafter"/>
</dbReference>
<dbReference type="Pfam" id="PF01784">
    <property type="entry name" value="DUF34_NIF3"/>
    <property type="match status" value="1"/>
</dbReference>
<comment type="similarity">
    <text evidence="1">Belongs to the GTP cyclohydrolase I type 2/NIF3 family.</text>
</comment>
<dbReference type="FunFam" id="3.40.1390.30:FF:000001">
    <property type="entry name" value="GTP cyclohydrolase 1 type 2"/>
    <property type="match status" value="1"/>
</dbReference>
<evidence type="ECO:0000313" key="4">
    <source>
        <dbReference type="EMBL" id="KAJ3650211.1"/>
    </source>
</evidence>
<organism evidence="4 5">
    <name type="scientific">Zophobas morio</name>
    <dbReference type="NCBI Taxonomy" id="2755281"/>
    <lineage>
        <taxon>Eukaryota</taxon>
        <taxon>Metazoa</taxon>
        <taxon>Ecdysozoa</taxon>
        <taxon>Arthropoda</taxon>
        <taxon>Hexapoda</taxon>
        <taxon>Insecta</taxon>
        <taxon>Pterygota</taxon>
        <taxon>Neoptera</taxon>
        <taxon>Endopterygota</taxon>
        <taxon>Coleoptera</taxon>
        <taxon>Polyphaga</taxon>
        <taxon>Cucujiformia</taxon>
        <taxon>Tenebrionidae</taxon>
        <taxon>Zophobas</taxon>
    </lineage>
</organism>
<dbReference type="Gene3D" id="3.40.1390.30">
    <property type="entry name" value="NIF3 (NGG1p interacting factor 3)-like"/>
    <property type="match status" value="1"/>
</dbReference>
<feature type="binding site" evidence="3">
    <location>
        <position position="134"/>
    </location>
    <ligand>
        <name>a divalent metal cation</name>
        <dbReference type="ChEBI" id="CHEBI:60240"/>
        <label>1</label>
    </ligand>
</feature>
<keyword evidence="5" id="KW-1185">Reference proteome</keyword>
<dbReference type="GO" id="GO:0046872">
    <property type="term" value="F:metal ion binding"/>
    <property type="evidence" value="ECO:0007669"/>
    <property type="project" value="UniProtKB-KW"/>
</dbReference>
<gene>
    <name evidence="4" type="ORF">Zmor_021912</name>
</gene>
<dbReference type="InterPro" id="IPR036069">
    <property type="entry name" value="DUF34/NIF3_sf"/>
</dbReference>
<keyword evidence="3" id="KW-0479">Metal-binding</keyword>
<evidence type="ECO:0000313" key="5">
    <source>
        <dbReference type="Proteomes" id="UP001168821"/>
    </source>
</evidence>
<comment type="caution">
    <text evidence="4">The sequence shown here is derived from an EMBL/GenBank/DDBJ whole genome shotgun (WGS) entry which is preliminary data.</text>
</comment>
<dbReference type="PANTHER" id="PTHR13799:SF13">
    <property type="entry name" value="NIF3-LIKE PROTEIN 1"/>
    <property type="match status" value="1"/>
</dbReference>
<evidence type="ECO:0000256" key="1">
    <source>
        <dbReference type="ARBA" id="ARBA00006964"/>
    </source>
</evidence>
<dbReference type="Proteomes" id="UP001168821">
    <property type="component" value="Unassembled WGS sequence"/>
</dbReference>
<dbReference type="SUPFAM" id="SSF102705">
    <property type="entry name" value="NIF3 (NGG1p interacting factor 3)-like"/>
    <property type="match status" value="1"/>
</dbReference>
<protein>
    <recommendedName>
        <fullName evidence="2">NIF3-like protein 1</fullName>
    </recommendedName>
</protein>
<dbReference type="AlphaFoldDB" id="A0AA38MBM4"/>
<reference evidence="4" key="1">
    <citation type="journal article" date="2023" name="G3 (Bethesda)">
        <title>Whole genome assemblies of Zophobas morio and Tenebrio molitor.</title>
        <authorList>
            <person name="Kaur S."/>
            <person name="Stinson S.A."/>
            <person name="diCenzo G.C."/>
        </authorList>
    </citation>
    <scope>NUCLEOTIDE SEQUENCE</scope>
    <source>
        <strain evidence="4">QUZm001</strain>
    </source>
</reference>
<evidence type="ECO:0000256" key="2">
    <source>
        <dbReference type="ARBA" id="ARBA00019069"/>
    </source>
</evidence>
<dbReference type="PANTHER" id="PTHR13799">
    <property type="entry name" value="NGG1 INTERACTING FACTOR 3"/>
    <property type="match status" value="1"/>
</dbReference>